<protein>
    <submittedName>
        <fullName evidence="3">DUF58 domain-containing protein</fullName>
    </submittedName>
</protein>
<dbReference type="PANTHER" id="PTHR33608">
    <property type="entry name" value="BLL2464 PROTEIN"/>
    <property type="match status" value="1"/>
</dbReference>
<keyword evidence="4" id="KW-1185">Reference proteome</keyword>
<organism evidence="3 4">
    <name type="scientific">Roseospira marina</name>
    <dbReference type="NCBI Taxonomy" id="140057"/>
    <lineage>
        <taxon>Bacteria</taxon>
        <taxon>Pseudomonadati</taxon>
        <taxon>Pseudomonadota</taxon>
        <taxon>Alphaproteobacteria</taxon>
        <taxon>Rhodospirillales</taxon>
        <taxon>Rhodospirillaceae</taxon>
        <taxon>Roseospira</taxon>
    </lineage>
</organism>
<sequence length="312" mass="33882">MGLLNRKGGAGRGGVTAPPPPIQQAEALSGALPPLLVEAMQVAATVAQGLHGRRRAGTGETFWQYRRYEAGDRPQSIDWRRSARADPVFVRELEWEAAQTIWLWSDASGSMDYASARGLPRKGERAALLALALAVILDRGGERFALLDADPHRMQPPGGARLALRRLADALARPPTVPGYPSGSTVPRHAHVVLFGDFLAPLEETAALVRGLVARGAKGLLVQVLDPVEEAFPFQGRVRFEGLEAEGGLLLDRAEDLRAAYVERLRDHRAALDALARSADWRLMTHHTDQPPGATLMTLYQTLAGGRLPRAW</sequence>
<dbReference type="AlphaFoldDB" id="A0A5M6IB91"/>
<dbReference type="InterPro" id="IPR002881">
    <property type="entry name" value="DUF58"/>
</dbReference>
<dbReference type="PANTHER" id="PTHR33608:SF6">
    <property type="entry name" value="BLL2464 PROTEIN"/>
    <property type="match status" value="1"/>
</dbReference>
<evidence type="ECO:0000259" key="2">
    <source>
        <dbReference type="Pfam" id="PF01882"/>
    </source>
</evidence>
<dbReference type="Pfam" id="PF01882">
    <property type="entry name" value="DUF58"/>
    <property type="match status" value="1"/>
</dbReference>
<reference evidence="3 4" key="1">
    <citation type="submission" date="2019-09" db="EMBL/GenBank/DDBJ databases">
        <title>Genome sequence of Roseospira marina, one of the more divergent members of the non-sulfur purple photosynthetic bacterial family, the Rhodospirillaceae.</title>
        <authorList>
            <person name="Meyer T."/>
            <person name="Kyndt J."/>
        </authorList>
    </citation>
    <scope>NUCLEOTIDE SEQUENCE [LARGE SCALE GENOMIC DNA]</scope>
    <source>
        <strain evidence="3 4">DSM 15113</strain>
    </source>
</reference>
<dbReference type="RefSeq" id="WP_150062607.1">
    <property type="nucleotide sequence ID" value="NZ_VWPJ01000010.1"/>
</dbReference>
<comment type="caution">
    <text evidence="3">The sequence shown here is derived from an EMBL/GenBank/DDBJ whole genome shotgun (WGS) entry which is preliminary data.</text>
</comment>
<dbReference type="OrthoDB" id="9794556at2"/>
<gene>
    <name evidence="3" type="ORF">F1188_11685</name>
</gene>
<dbReference type="Proteomes" id="UP000324065">
    <property type="component" value="Unassembled WGS sequence"/>
</dbReference>
<feature type="domain" description="DUF58" evidence="2">
    <location>
        <begin position="64"/>
        <end position="270"/>
    </location>
</feature>
<feature type="region of interest" description="Disordered" evidence="1">
    <location>
        <begin position="1"/>
        <end position="25"/>
    </location>
</feature>
<evidence type="ECO:0000313" key="3">
    <source>
        <dbReference type="EMBL" id="KAA5605227.1"/>
    </source>
</evidence>
<accession>A0A5M6IB91</accession>
<evidence type="ECO:0000256" key="1">
    <source>
        <dbReference type="SAM" id="MobiDB-lite"/>
    </source>
</evidence>
<proteinExistence type="predicted"/>
<name>A0A5M6IB91_9PROT</name>
<dbReference type="EMBL" id="VWPJ01000010">
    <property type="protein sequence ID" value="KAA5605227.1"/>
    <property type="molecule type" value="Genomic_DNA"/>
</dbReference>
<evidence type="ECO:0000313" key="4">
    <source>
        <dbReference type="Proteomes" id="UP000324065"/>
    </source>
</evidence>